<dbReference type="PANTHER" id="PTHR23137">
    <property type="entry name" value="VESICLE TRANSPORT PROTEIN-RELATED"/>
    <property type="match status" value="1"/>
</dbReference>
<evidence type="ECO:0000256" key="4">
    <source>
        <dbReference type="ARBA" id="ARBA00022692"/>
    </source>
</evidence>
<keyword evidence="7 9" id="KW-0472">Membrane</keyword>
<evidence type="ECO:0000313" key="12">
    <source>
        <dbReference type="WBParaSite" id="maker-uti_cns_0046674-snap-gene-0.4-mRNA-1"/>
    </source>
</evidence>
<proteinExistence type="inferred from homology"/>
<accession>A0A1I8JC13</accession>
<evidence type="ECO:0000313" key="10">
    <source>
        <dbReference type="Proteomes" id="UP000095280"/>
    </source>
</evidence>
<dbReference type="WBParaSite" id="maker-uti_cns_0003367-snap-gene-0.4-mRNA-1">
    <property type="protein sequence ID" value="maker-uti_cns_0003367-snap-gene-0.4-mRNA-1"/>
    <property type="gene ID" value="maker-uti_cns_0003367-snap-gene-0.4"/>
</dbReference>
<evidence type="ECO:0000256" key="7">
    <source>
        <dbReference type="ARBA" id="ARBA00023136"/>
    </source>
</evidence>
<organism evidence="10 12">
    <name type="scientific">Macrostomum lignano</name>
    <dbReference type="NCBI Taxonomy" id="282301"/>
    <lineage>
        <taxon>Eukaryota</taxon>
        <taxon>Metazoa</taxon>
        <taxon>Spiralia</taxon>
        <taxon>Lophotrochozoa</taxon>
        <taxon>Platyhelminthes</taxon>
        <taxon>Rhabditophora</taxon>
        <taxon>Macrostomorpha</taxon>
        <taxon>Macrostomida</taxon>
        <taxon>Macrostomidae</taxon>
        <taxon>Macrostomum</taxon>
    </lineage>
</organism>
<keyword evidence="4 9" id="KW-0812">Transmembrane</keyword>
<comment type="function">
    <text evidence="1 9">May be involved in fusion of retrograde transport vesicles derived from an endocytic compartment with the Golgi complex.</text>
</comment>
<name>A0A1I8JC13_9PLAT</name>
<feature type="transmembrane region" description="Helical" evidence="9">
    <location>
        <begin position="112"/>
        <end position="132"/>
    </location>
</feature>
<dbReference type="GO" id="GO:0015031">
    <property type="term" value="P:protein transport"/>
    <property type="evidence" value="ECO:0007669"/>
    <property type="project" value="UniProtKB-KW"/>
</dbReference>
<protein>
    <recommendedName>
        <fullName evidence="9">Vesicle transport protein</fullName>
    </recommendedName>
</protein>
<dbReference type="GO" id="GO:0016020">
    <property type="term" value="C:membrane"/>
    <property type="evidence" value="ECO:0007669"/>
    <property type="project" value="UniProtKB-SubCell"/>
</dbReference>
<evidence type="ECO:0000256" key="2">
    <source>
        <dbReference type="ARBA" id="ARBA00004141"/>
    </source>
</evidence>
<evidence type="ECO:0000256" key="8">
    <source>
        <dbReference type="ARBA" id="ARBA00025800"/>
    </source>
</evidence>
<comment type="subcellular location">
    <subcellularLocation>
        <location evidence="2 9">Membrane</location>
        <topology evidence="2 9">Multi-pass membrane protein</topology>
    </subcellularLocation>
</comment>
<feature type="transmembrane region" description="Helical" evidence="9">
    <location>
        <begin position="76"/>
        <end position="100"/>
    </location>
</feature>
<keyword evidence="6 9" id="KW-1133">Transmembrane helix</keyword>
<evidence type="ECO:0000256" key="1">
    <source>
        <dbReference type="ARBA" id="ARBA00003566"/>
    </source>
</evidence>
<dbReference type="InterPro" id="IPR011691">
    <property type="entry name" value="Vesicle_transpt_SFT2"/>
</dbReference>
<keyword evidence="10" id="KW-1185">Reference proteome</keyword>
<keyword evidence="5 9" id="KW-0653">Protein transport</keyword>
<sequence>MDKLKKVLSGDDEEAETRSGIFSDEEDDVPLLRSINEGATFSWSTRIKGFLICFSIGWAFSLLGSFFLAIPGRGVIIFGIFYTFGNILSLTSTCFLMGPLNQLKKMFAPTRLIATLLMLLFMTLALLSALLWNNVALTVLFCILEFLALTWYSISYIPYARTAIKNAVSACVG</sequence>
<dbReference type="GO" id="GO:0012505">
    <property type="term" value="C:endomembrane system"/>
    <property type="evidence" value="ECO:0007669"/>
    <property type="project" value="UniProtKB-ARBA"/>
</dbReference>
<dbReference type="PANTHER" id="PTHR23137:SF6">
    <property type="entry name" value="VESICLE TRANSPORT PROTEIN"/>
    <property type="match status" value="1"/>
</dbReference>
<feature type="transmembrane region" description="Helical" evidence="9">
    <location>
        <begin position="138"/>
        <end position="159"/>
    </location>
</feature>
<feature type="transmembrane region" description="Helical" evidence="9">
    <location>
        <begin position="50"/>
        <end position="70"/>
    </location>
</feature>
<dbReference type="Proteomes" id="UP000095280">
    <property type="component" value="Unplaced"/>
</dbReference>
<dbReference type="WBParaSite" id="maker-uti_cns_0046674-snap-gene-0.4-mRNA-1">
    <property type="protein sequence ID" value="maker-uti_cns_0046674-snap-gene-0.4-mRNA-1"/>
    <property type="gene ID" value="maker-uti_cns_0046674-snap-gene-0.4"/>
</dbReference>
<dbReference type="Pfam" id="PF04178">
    <property type="entry name" value="Got1"/>
    <property type="match status" value="1"/>
</dbReference>
<keyword evidence="3 9" id="KW-0813">Transport</keyword>
<dbReference type="InterPro" id="IPR007305">
    <property type="entry name" value="Vesicle_transpt_Got1/SFT2"/>
</dbReference>
<evidence type="ECO:0000256" key="5">
    <source>
        <dbReference type="ARBA" id="ARBA00022927"/>
    </source>
</evidence>
<evidence type="ECO:0000256" key="3">
    <source>
        <dbReference type="ARBA" id="ARBA00022448"/>
    </source>
</evidence>
<evidence type="ECO:0000256" key="6">
    <source>
        <dbReference type="ARBA" id="ARBA00022989"/>
    </source>
</evidence>
<comment type="similarity">
    <text evidence="8 9">Belongs to the SFT2 family.</text>
</comment>
<evidence type="ECO:0000313" key="11">
    <source>
        <dbReference type="WBParaSite" id="maker-uti_cns_0003367-snap-gene-0.4-mRNA-1"/>
    </source>
</evidence>
<evidence type="ECO:0000256" key="9">
    <source>
        <dbReference type="RuleBase" id="RU363111"/>
    </source>
</evidence>
<reference evidence="11 12" key="1">
    <citation type="submission" date="2016-11" db="UniProtKB">
        <authorList>
            <consortium name="WormBaseParasite"/>
        </authorList>
    </citation>
    <scope>IDENTIFICATION</scope>
</reference>
<dbReference type="AlphaFoldDB" id="A0A1I8JC13"/>
<dbReference type="GO" id="GO:0016192">
    <property type="term" value="P:vesicle-mediated transport"/>
    <property type="evidence" value="ECO:0007669"/>
    <property type="project" value="InterPro"/>
</dbReference>
<dbReference type="GO" id="GO:0005737">
    <property type="term" value="C:cytoplasm"/>
    <property type="evidence" value="ECO:0007669"/>
    <property type="project" value="UniProtKB-ARBA"/>
</dbReference>